<gene>
    <name evidence="1" type="ORF">BDZ94DRAFT_1259156</name>
</gene>
<protein>
    <recommendedName>
        <fullName evidence="3">F-box domain-containing protein</fullName>
    </recommendedName>
</protein>
<dbReference type="OrthoDB" id="3264508at2759"/>
<name>A0A9P5Y905_9AGAR</name>
<keyword evidence="2" id="KW-1185">Reference proteome</keyword>
<dbReference type="SUPFAM" id="SSF52047">
    <property type="entry name" value="RNI-like"/>
    <property type="match status" value="1"/>
</dbReference>
<evidence type="ECO:0008006" key="3">
    <source>
        <dbReference type="Google" id="ProtNLM"/>
    </source>
</evidence>
<reference evidence="1" key="1">
    <citation type="submission" date="2020-11" db="EMBL/GenBank/DDBJ databases">
        <authorList>
            <consortium name="DOE Joint Genome Institute"/>
            <person name="Ahrendt S."/>
            <person name="Riley R."/>
            <person name="Andreopoulos W."/>
            <person name="Labutti K."/>
            <person name="Pangilinan J."/>
            <person name="Ruiz-Duenas F.J."/>
            <person name="Barrasa J.M."/>
            <person name="Sanchez-Garcia M."/>
            <person name="Camarero S."/>
            <person name="Miyauchi S."/>
            <person name="Serrano A."/>
            <person name="Linde D."/>
            <person name="Babiker R."/>
            <person name="Drula E."/>
            <person name="Ayuso-Fernandez I."/>
            <person name="Pacheco R."/>
            <person name="Padilla G."/>
            <person name="Ferreira P."/>
            <person name="Barriuso J."/>
            <person name="Kellner H."/>
            <person name="Castanera R."/>
            <person name="Alfaro M."/>
            <person name="Ramirez L."/>
            <person name="Pisabarro A.G."/>
            <person name="Kuo A."/>
            <person name="Tritt A."/>
            <person name="Lipzen A."/>
            <person name="He G."/>
            <person name="Yan M."/>
            <person name="Ng V."/>
            <person name="Cullen D."/>
            <person name="Martin F."/>
            <person name="Rosso M.-N."/>
            <person name="Henrissat B."/>
            <person name="Hibbett D."/>
            <person name="Martinez A.T."/>
            <person name="Grigoriev I.V."/>
        </authorList>
    </citation>
    <scope>NUCLEOTIDE SEQUENCE</scope>
    <source>
        <strain evidence="1">CBS 247.69</strain>
    </source>
</reference>
<proteinExistence type="predicted"/>
<dbReference type="Gene3D" id="3.80.10.10">
    <property type="entry name" value="Ribonuclease Inhibitor"/>
    <property type="match status" value="1"/>
</dbReference>
<organism evidence="1 2">
    <name type="scientific">Collybia nuda</name>
    <dbReference type="NCBI Taxonomy" id="64659"/>
    <lineage>
        <taxon>Eukaryota</taxon>
        <taxon>Fungi</taxon>
        <taxon>Dikarya</taxon>
        <taxon>Basidiomycota</taxon>
        <taxon>Agaricomycotina</taxon>
        <taxon>Agaricomycetes</taxon>
        <taxon>Agaricomycetidae</taxon>
        <taxon>Agaricales</taxon>
        <taxon>Tricholomatineae</taxon>
        <taxon>Clitocybaceae</taxon>
        <taxon>Collybia</taxon>
    </lineage>
</organism>
<evidence type="ECO:0000313" key="1">
    <source>
        <dbReference type="EMBL" id="KAF9463355.1"/>
    </source>
</evidence>
<dbReference type="Proteomes" id="UP000807353">
    <property type="component" value="Unassembled WGS sequence"/>
</dbReference>
<dbReference type="EMBL" id="MU150263">
    <property type="protein sequence ID" value="KAF9463355.1"/>
    <property type="molecule type" value="Genomic_DNA"/>
</dbReference>
<dbReference type="AlphaFoldDB" id="A0A9P5Y905"/>
<accession>A0A9P5Y905</accession>
<sequence>MSKTTAQLSYDTLLCVFDTFADNYGTLYQFSLVNWEFNKAASGLLYRRIKLSPPFQRALDLKDRSTLPSRTSMHMFTSACIARNALSVVQLEIGGYLSIRPQPLNTLSTVLVDAIRLFTNLSSIIFTPVQYHDEVFIQSLVVLKEVENLHNLTVNSSCMGELTAPLLSKLEGLCNLTLHGPSRAILNIFPEWLGRMSKTLTGLHLKGNCGSVTPGVLRSFVPHVDHTLRELTLGLSYSLADEDVFAFIGKLRCLERLQLQYYLQLKEPSRFPTLSTLKYFTAKHVRIYAKRDVIRFCKWIRMVVAASPIESLRVICDDNDNYPQLGPNICFDNIINHLAARHSTTLRALNLRSAYLSDNALRLLFTTCTLLEELDISAGKHTMDTFQEYSRGMTRLHTAEFNIRNIKRRMFVVDQQLFTRIFSYGPGSLRRLAINGARAEAEWVSDATRNVYFVVRVLSNRTRDL</sequence>
<comment type="caution">
    <text evidence="1">The sequence shown here is derived from an EMBL/GenBank/DDBJ whole genome shotgun (WGS) entry which is preliminary data.</text>
</comment>
<evidence type="ECO:0000313" key="2">
    <source>
        <dbReference type="Proteomes" id="UP000807353"/>
    </source>
</evidence>
<dbReference type="InterPro" id="IPR032675">
    <property type="entry name" value="LRR_dom_sf"/>
</dbReference>